<dbReference type="PANTHER" id="PTHR30363:SF4">
    <property type="entry name" value="GLYCEROL-3-PHOSPHATE REGULON REPRESSOR"/>
    <property type="match status" value="1"/>
</dbReference>
<dbReference type="InterPro" id="IPR000524">
    <property type="entry name" value="Tscrpt_reg_HTH_GntR"/>
</dbReference>
<dbReference type="Gene3D" id="1.10.10.10">
    <property type="entry name" value="Winged helix-like DNA-binding domain superfamily/Winged helix DNA-binding domain"/>
    <property type="match status" value="1"/>
</dbReference>
<dbReference type="Pfam" id="PF08220">
    <property type="entry name" value="HTH_DeoR"/>
    <property type="match status" value="1"/>
</dbReference>
<keyword evidence="4" id="KW-0238">DNA-binding</keyword>
<organism evidence="8 9">
    <name type="scientific">Glutamicibacter creatinolyticus</name>
    <dbReference type="NCBI Taxonomy" id="162496"/>
    <lineage>
        <taxon>Bacteria</taxon>
        <taxon>Bacillati</taxon>
        <taxon>Actinomycetota</taxon>
        <taxon>Actinomycetes</taxon>
        <taxon>Micrococcales</taxon>
        <taxon>Micrococcaceae</taxon>
        <taxon>Glutamicibacter</taxon>
    </lineage>
</organism>
<name>A0A5B7WRQ4_9MICC</name>
<evidence type="ECO:0000256" key="4">
    <source>
        <dbReference type="ARBA" id="ARBA00023125"/>
    </source>
</evidence>
<comment type="function">
    <text evidence="6">Repressor of the lactose catabolism operon. Galactose-6-phosphate is the inducer.</text>
</comment>
<accession>A0A5B7WRQ4</accession>
<reference evidence="8 9" key="1">
    <citation type="submission" date="2018-12" db="EMBL/GenBank/DDBJ databases">
        <title>Complete Genome Sequence of Glutamicibacter creatinolyticus strain LGCM259,isolated from an abscess of a 12-year-old mare in Italy.</title>
        <authorList>
            <person name="Santos R.G."/>
            <person name="Silva A.L."/>
            <person name="Seyffert N."/>
            <person name="Castro T.L.P."/>
            <person name="Attili A.R."/>
            <person name="Rifici C."/>
            <person name="Mazzullo G."/>
            <person name="Brenig B."/>
            <person name="Venanzi F."/>
            <person name="Azevedo V."/>
        </authorList>
    </citation>
    <scope>NUCLEOTIDE SEQUENCE [LARGE SCALE GENOMIC DNA]</scope>
    <source>
        <strain evidence="8 9">LGCM 259</strain>
    </source>
</reference>
<evidence type="ECO:0000259" key="7">
    <source>
        <dbReference type="PROSITE" id="PS51000"/>
    </source>
</evidence>
<dbReference type="EMBL" id="CP034412">
    <property type="protein sequence ID" value="QCY45995.1"/>
    <property type="molecule type" value="Genomic_DNA"/>
</dbReference>
<gene>
    <name evidence="8" type="ORF">GcLGCM259_0211</name>
</gene>
<dbReference type="KEGG" id="gcr:GcLGCM259_0211"/>
<evidence type="ECO:0000256" key="5">
    <source>
        <dbReference type="ARBA" id="ARBA00023163"/>
    </source>
</evidence>
<dbReference type="InterPro" id="IPR018356">
    <property type="entry name" value="Tscrpt_reg_HTH_DeoR_CS"/>
</dbReference>
<dbReference type="SUPFAM" id="SSF46785">
    <property type="entry name" value="Winged helix' DNA-binding domain"/>
    <property type="match status" value="1"/>
</dbReference>
<sequence>MFAEERHRLITEAVETHGKVSVAELSERFAITRETVRRDLALLETDGLLRRVHGGAVGLAAASTREQSHSDRSTLHAEAKQAIARAAQQLLPSAGGSIMLDAGTTTAELAGLIAQQGGEDTLVITHALPIAARISANPQLALEFIGGRVRGLTSAATGAGTVTAYARLRADLAFVGTNALHADFGLSTPDPLEASVKAAMVASAQRVVVLADATKHDELTLVQFATLDQVDTLVTDRAPAGALAAALEAADVDVVLA</sequence>
<dbReference type="SMART" id="SM01134">
    <property type="entry name" value="DeoRC"/>
    <property type="match status" value="1"/>
</dbReference>
<dbReference type="SMART" id="SM00420">
    <property type="entry name" value="HTH_DEOR"/>
    <property type="match status" value="1"/>
</dbReference>
<dbReference type="InterPro" id="IPR001034">
    <property type="entry name" value="DeoR_HTH"/>
</dbReference>
<dbReference type="AlphaFoldDB" id="A0A5B7WRQ4"/>
<dbReference type="InterPro" id="IPR050313">
    <property type="entry name" value="Carb_Metab_HTH_regulators"/>
</dbReference>
<evidence type="ECO:0000313" key="9">
    <source>
        <dbReference type="Proteomes" id="UP000307000"/>
    </source>
</evidence>
<keyword evidence="3" id="KW-0805">Transcription regulation</keyword>
<dbReference type="GO" id="GO:0003700">
    <property type="term" value="F:DNA-binding transcription factor activity"/>
    <property type="evidence" value="ECO:0007669"/>
    <property type="project" value="InterPro"/>
</dbReference>
<dbReference type="RefSeq" id="WP_138174537.1">
    <property type="nucleotide sequence ID" value="NZ_CP034412.1"/>
</dbReference>
<dbReference type="InterPro" id="IPR036388">
    <property type="entry name" value="WH-like_DNA-bd_sf"/>
</dbReference>
<dbReference type="PRINTS" id="PR00037">
    <property type="entry name" value="HTHLACR"/>
</dbReference>
<evidence type="ECO:0000256" key="6">
    <source>
        <dbReference type="ARBA" id="ARBA00024937"/>
    </source>
</evidence>
<keyword evidence="9" id="KW-1185">Reference proteome</keyword>
<dbReference type="Pfam" id="PF00455">
    <property type="entry name" value="DeoRC"/>
    <property type="match status" value="1"/>
</dbReference>
<dbReference type="PROSITE" id="PS00894">
    <property type="entry name" value="HTH_DEOR_1"/>
    <property type="match status" value="1"/>
</dbReference>
<dbReference type="InterPro" id="IPR014036">
    <property type="entry name" value="DeoR-like_C"/>
</dbReference>
<dbReference type="SUPFAM" id="SSF100950">
    <property type="entry name" value="NagB/RpiA/CoA transferase-like"/>
    <property type="match status" value="1"/>
</dbReference>
<dbReference type="Gene3D" id="3.40.50.1360">
    <property type="match status" value="1"/>
</dbReference>
<dbReference type="Proteomes" id="UP000307000">
    <property type="component" value="Chromosome"/>
</dbReference>
<dbReference type="InterPro" id="IPR037171">
    <property type="entry name" value="NagB/RpiA_transferase-like"/>
</dbReference>
<dbReference type="PANTHER" id="PTHR30363">
    <property type="entry name" value="HTH-TYPE TRANSCRIPTIONAL REGULATOR SRLR-RELATED"/>
    <property type="match status" value="1"/>
</dbReference>
<evidence type="ECO:0000313" key="8">
    <source>
        <dbReference type="EMBL" id="QCY45995.1"/>
    </source>
</evidence>
<dbReference type="InterPro" id="IPR036390">
    <property type="entry name" value="WH_DNA-bd_sf"/>
</dbReference>
<dbReference type="SMART" id="SM00345">
    <property type="entry name" value="HTH_GNTR"/>
    <property type="match status" value="1"/>
</dbReference>
<protein>
    <recommendedName>
        <fullName evidence="1">Lactose phosphotransferase system repressor</fullName>
    </recommendedName>
</protein>
<evidence type="ECO:0000256" key="2">
    <source>
        <dbReference type="ARBA" id="ARBA00022491"/>
    </source>
</evidence>
<dbReference type="PROSITE" id="PS51000">
    <property type="entry name" value="HTH_DEOR_2"/>
    <property type="match status" value="1"/>
</dbReference>
<evidence type="ECO:0000256" key="1">
    <source>
        <dbReference type="ARBA" id="ARBA00021390"/>
    </source>
</evidence>
<keyword evidence="2" id="KW-0678">Repressor</keyword>
<keyword evidence="5" id="KW-0804">Transcription</keyword>
<proteinExistence type="predicted"/>
<dbReference type="GO" id="GO:0003677">
    <property type="term" value="F:DNA binding"/>
    <property type="evidence" value="ECO:0007669"/>
    <property type="project" value="UniProtKB-KW"/>
</dbReference>
<evidence type="ECO:0000256" key="3">
    <source>
        <dbReference type="ARBA" id="ARBA00023015"/>
    </source>
</evidence>
<feature type="domain" description="HTH deoR-type" evidence="7">
    <location>
        <begin position="3"/>
        <end position="58"/>
    </location>
</feature>